<dbReference type="EMBL" id="BARS01057896">
    <property type="protein sequence ID" value="GAG43722.1"/>
    <property type="molecule type" value="Genomic_DNA"/>
</dbReference>
<evidence type="ECO:0000313" key="1">
    <source>
        <dbReference type="EMBL" id="GAG43722.1"/>
    </source>
</evidence>
<sequence>MDIGKLPNQLLSQLLARIGCRDPRVIVGPGVGQDAAVIDMGPRLLVAKS</sequence>
<accession>X0Y8U2</accession>
<organism evidence="1">
    <name type="scientific">marine sediment metagenome</name>
    <dbReference type="NCBI Taxonomy" id="412755"/>
    <lineage>
        <taxon>unclassified sequences</taxon>
        <taxon>metagenomes</taxon>
        <taxon>ecological metagenomes</taxon>
    </lineage>
</organism>
<feature type="non-terminal residue" evidence="1">
    <location>
        <position position="49"/>
    </location>
</feature>
<protein>
    <recommendedName>
        <fullName evidence="2">PurM-like N-terminal domain-containing protein</fullName>
    </recommendedName>
</protein>
<evidence type="ECO:0008006" key="2">
    <source>
        <dbReference type="Google" id="ProtNLM"/>
    </source>
</evidence>
<comment type="caution">
    <text evidence="1">The sequence shown here is derived from an EMBL/GenBank/DDBJ whole genome shotgun (WGS) entry which is preliminary data.</text>
</comment>
<dbReference type="AlphaFoldDB" id="X0Y8U2"/>
<name>X0Y8U2_9ZZZZ</name>
<gene>
    <name evidence="1" type="ORF">S01H1_84696</name>
</gene>
<proteinExistence type="predicted"/>
<reference evidence="1" key="1">
    <citation type="journal article" date="2014" name="Front. Microbiol.">
        <title>High frequency of phylogenetically diverse reductive dehalogenase-homologous genes in deep subseafloor sedimentary metagenomes.</title>
        <authorList>
            <person name="Kawai M."/>
            <person name="Futagami T."/>
            <person name="Toyoda A."/>
            <person name="Takaki Y."/>
            <person name="Nishi S."/>
            <person name="Hori S."/>
            <person name="Arai W."/>
            <person name="Tsubouchi T."/>
            <person name="Morono Y."/>
            <person name="Uchiyama I."/>
            <person name="Ito T."/>
            <person name="Fujiyama A."/>
            <person name="Inagaki F."/>
            <person name="Takami H."/>
        </authorList>
    </citation>
    <scope>NUCLEOTIDE SEQUENCE</scope>
    <source>
        <strain evidence="1">Expedition CK06-06</strain>
    </source>
</reference>